<organism evidence="1 2">
    <name type="scientific">Hymenobacter montanus</name>
    <dbReference type="NCBI Taxonomy" id="2771359"/>
    <lineage>
        <taxon>Bacteria</taxon>
        <taxon>Pseudomonadati</taxon>
        <taxon>Bacteroidota</taxon>
        <taxon>Cytophagia</taxon>
        <taxon>Cytophagales</taxon>
        <taxon>Hymenobacteraceae</taxon>
        <taxon>Hymenobacter</taxon>
    </lineage>
</organism>
<dbReference type="AlphaFoldDB" id="A0A927GK56"/>
<dbReference type="EMBL" id="JACXAD010000016">
    <property type="protein sequence ID" value="MBD2769120.1"/>
    <property type="molecule type" value="Genomic_DNA"/>
</dbReference>
<sequence length="72" mass="7810">MLLTLLSTGGIVQYHGGRAQGGGRHQGVVVFDDVEEIQPAQRRGGWPVEVAGKRLKPSLSRDQRGQRFAGRA</sequence>
<dbReference type="RefSeq" id="WP_191005932.1">
    <property type="nucleotide sequence ID" value="NZ_JACXAD010000016.1"/>
</dbReference>
<accession>A0A927GK56</accession>
<gene>
    <name evidence="1" type="ORF">IC235_14595</name>
</gene>
<evidence type="ECO:0000313" key="1">
    <source>
        <dbReference type="EMBL" id="MBD2769120.1"/>
    </source>
</evidence>
<evidence type="ECO:0000313" key="2">
    <source>
        <dbReference type="Proteomes" id="UP000612233"/>
    </source>
</evidence>
<protein>
    <submittedName>
        <fullName evidence="1">Uncharacterized protein</fullName>
    </submittedName>
</protein>
<comment type="caution">
    <text evidence="1">The sequence shown here is derived from an EMBL/GenBank/DDBJ whole genome shotgun (WGS) entry which is preliminary data.</text>
</comment>
<keyword evidence="2" id="KW-1185">Reference proteome</keyword>
<dbReference type="Proteomes" id="UP000612233">
    <property type="component" value="Unassembled WGS sequence"/>
</dbReference>
<name>A0A927GK56_9BACT</name>
<proteinExistence type="predicted"/>
<reference evidence="1" key="1">
    <citation type="submission" date="2020-09" db="EMBL/GenBank/DDBJ databases">
        <authorList>
            <person name="Kim M.K."/>
        </authorList>
    </citation>
    <scope>NUCLEOTIDE SEQUENCE</scope>
    <source>
        <strain evidence="1">BT664</strain>
    </source>
</reference>